<feature type="region of interest" description="Disordered" evidence="1">
    <location>
        <begin position="295"/>
        <end position="324"/>
    </location>
</feature>
<reference evidence="2 3" key="1">
    <citation type="submission" date="2013-11" db="EMBL/GenBank/DDBJ databases">
        <title>The Genome Sequence of Phytophthora parasitica P1976.</title>
        <authorList>
            <consortium name="The Broad Institute Genomics Platform"/>
            <person name="Russ C."/>
            <person name="Tyler B."/>
            <person name="Panabieres F."/>
            <person name="Shan W."/>
            <person name="Tripathy S."/>
            <person name="Grunwald N."/>
            <person name="Machado M."/>
            <person name="Johnson C.S."/>
            <person name="Walker B."/>
            <person name="Young S."/>
            <person name="Zeng Q."/>
            <person name="Gargeya S."/>
            <person name="Fitzgerald M."/>
            <person name="Haas B."/>
            <person name="Abouelleil A."/>
            <person name="Allen A.W."/>
            <person name="Alvarado L."/>
            <person name="Arachchi H.M."/>
            <person name="Berlin A.M."/>
            <person name="Chapman S.B."/>
            <person name="Gainer-Dewar J."/>
            <person name="Goldberg J."/>
            <person name="Griggs A."/>
            <person name="Gujja S."/>
            <person name="Hansen M."/>
            <person name="Howarth C."/>
            <person name="Imamovic A."/>
            <person name="Ireland A."/>
            <person name="Larimer J."/>
            <person name="McCowan C."/>
            <person name="Murphy C."/>
            <person name="Pearson M."/>
            <person name="Poon T.W."/>
            <person name="Priest M."/>
            <person name="Roberts A."/>
            <person name="Saif S."/>
            <person name="Shea T."/>
            <person name="Sisk P."/>
            <person name="Sykes S."/>
            <person name="Wortman J."/>
            <person name="Nusbaum C."/>
            <person name="Birren B."/>
        </authorList>
    </citation>
    <scope>NUCLEOTIDE SEQUENCE [LARGE SCALE GENOMIC DNA]</scope>
    <source>
        <strain evidence="2 3">P1976</strain>
    </source>
</reference>
<gene>
    <name evidence="2" type="ORF">F444_16973</name>
</gene>
<dbReference type="InterPro" id="IPR011989">
    <property type="entry name" value="ARM-like"/>
</dbReference>
<evidence type="ECO:0000313" key="3">
    <source>
        <dbReference type="Proteomes" id="UP000028582"/>
    </source>
</evidence>
<evidence type="ECO:0000256" key="1">
    <source>
        <dbReference type="SAM" id="MobiDB-lite"/>
    </source>
</evidence>
<dbReference type="GO" id="GO:0000226">
    <property type="term" value="P:microtubule cytoskeleton organization"/>
    <property type="evidence" value="ECO:0007669"/>
    <property type="project" value="TreeGrafter"/>
</dbReference>
<comment type="caution">
    <text evidence="2">The sequence shown here is derived from an EMBL/GenBank/DDBJ whole genome shotgun (WGS) entry which is preliminary data.</text>
</comment>
<dbReference type="AlphaFoldDB" id="A0A080ZGK3"/>
<dbReference type="EMBL" id="ANJA01003159">
    <property type="protein sequence ID" value="ETO65764.1"/>
    <property type="molecule type" value="Genomic_DNA"/>
</dbReference>
<feature type="compositionally biased region" description="Polar residues" evidence="1">
    <location>
        <begin position="315"/>
        <end position="324"/>
    </location>
</feature>
<dbReference type="InterPro" id="IPR016024">
    <property type="entry name" value="ARM-type_fold"/>
</dbReference>
<dbReference type="PANTHER" id="PTHR21567">
    <property type="entry name" value="CLASP"/>
    <property type="match status" value="1"/>
</dbReference>
<accession>A0A080ZGK3</accession>
<dbReference type="GO" id="GO:0008017">
    <property type="term" value="F:microtubule binding"/>
    <property type="evidence" value="ECO:0007669"/>
    <property type="project" value="TreeGrafter"/>
</dbReference>
<sequence>MTQIKTGADLSIKQDCLEVEHRQASLPDDEAAEVVDDKNVVVLATNELTPVPDVTSVAVDDAVHVLTKSSDWQQLYEAVVMLRRVVVHHSQVITTKQVEELLRPLALECDSLRSAPSKNALLACAECFEFLPRSIQERALLGGARPEMIDVLLRRSVCEKKFLRDAALIAVQKLATHLAGMPLLAAVARYGTNKNGKLCGTAAKIIALSLDRLLKDQQTLPHKGCEPLKAVYRALAAFRESKDATARTEAATSFQRLSELLGTQALESSLKEALPGAGQAGVIARILKDASAKTGVTKPRAQVRSLRDRVRQDTNSRTGTVTIK</sequence>
<evidence type="ECO:0008006" key="4">
    <source>
        <dbReference type="Google" id="ProtNLM"/>
    </source>
</evidence>
<dbReference type="SUPFAM" id="SSF48371">
    <property type="entry name" value="ARM repeat"/>
    <property type="match status" value="1"/>
</dbReference>
<dbReference type="GO" id="GO:0005881">
    <property type="term" value="C:cytoplasmic microtubule"/>
    <property type="evidence" value="ECO:0007669"/>
    <property type="project" value="TreeGrafter"/>
</dbReference>
<name>A0A080ZGK3_PHYNI</name>
<proteinExistence type="predicted"/>
<dbReference type="Gene3D" id="1.25.10.10">
    <property type="entry name" value="Leucine-rich Repeat Variant"/>
    <property type="match status" value="1"/>
</dbReference>
<protein>
    <recommendedName>
        <fullName evidence="4">TOG domain-containing protein</fullName>
    </recommendedName>
</protein>
<evidence type="ECO:0000313" key="2">
    <source>
        <dbReference type="EMBL" id="ETO65764.1"/>
    </source>
</evidence>
<organism evidence="2 3">
    <name type="scientific">Phytophthora nicotianae P1976</name>
    <dbReference type="NCBI Taxonomy" id="1317066"/>
    <lineage>
        <taxon>Eukaryota</taxon>
        <taxon>Sar</taxon>
        <taxon>Stramenopiles</taxon>
        <taxon>Oomycota</taxon>
        <taxon>Peronosporomycetes</taxon>
        <taxon>Peronosporales</taxon>
        <taxon>Peronosporaceae</taxon>
        <taxon>Phytophthora</taxon>
    </lineage>
</organism>
<dbReference type="PANTHER" id="PTHR21567:SF87">
    <property type="entry name" value="CRESCERIN-LIKE PROTEIN CHE-12"/>
    <property type="match status" value="1"/>
</dbReference>
<dbReference type="Proteomes" id="UP000028582">
    <property type="component" value="Unassembled WGS sequence"/>
</dbReference>
<dbReference type="OrthoDB" id="166659at2759"/>
<feature type="compositionally biased region" description="Basic and acidic residues" evidence="1">
    <location>
        <begin position="305"/>
        <end position="314"/>
    </location>
</feature>